<protein>
    <submittedName>
        <fullName evidence="2">Uncharacterized protein</fullName>
    </submittedName>
</protein>
<dbReference type="Proteomes" id="UP001242368">
    <property type="component" value="Unassembled WGS sequence"/>
</dbReference>
<keyword evidence="1" id="KW-0812">Transmembrane</keyword>
<comment type="caution">
    <text evidence="2">The sequence shown here is derived from an EMBL/GenBank/DDBJ whole genome shotgun (WGS) entry which is preliminary data.</text>
</comment>
<dbReference type="InterPro" id="IPR008910">
    <property type="entry name" value="MSC_TM_helix"/>
</dbReference>
<organism evidence="2 3">
    <name type="scientific">Paenimyroides ceti</name>
    <dbReference type="NCBI Taxonomy" id="395087"/>
    <lineage>
        <taxon>Bacteria</taxon>
        <taxon>Pseudomonadati</taxon>
        <taxon>Bacteroidota</taxon>
        <taxon>Flavobacteriia</taxon>
        <taxon>Flavobacteriales</taxon>
        <taxon>Flavobacteriaceae</taxon>
        <taxon>Paenimyroides</taxon>
    </lineage>
</organism>
<evidence type="ECO:0000256" key="1">
    <source>
        <dbReference type="SAM" id="Phobius"/>
    </source>
</evidence>
<dbReference type="Pfam" id="PF05552">
    <property type="entry name" value="MS_channel_1st_1"/>
    <property type="match status" value="1"/>
</dbReference>
<gene>
    <name evidence="2" type="ORF">QW060_18800</name>
</gene>
<reference evidence="3" key="1">
    <citation type="journal article" date="2019" name="Int. J. Syst. Evol. Microbiol.">
        <title>The Global Catalogue of Microorganisms (GCM) 10K type strain sequencing project: providing services to taxonomists for standard genome sequencing and annotation.</title>
        <authorList>
            <consortium name="The Broad Institute Genomics Platform"/>
            <consortium name="The Broad Institute Genome Sequencing Center for Infectious Disease"/>
            <person name="Wu L."/>
            <person name="Ma J."/>
        </authorList>
    </citation>
    <scope>NUCLEOTIDE SEQUENCE [LARGE SCALE GENOMIC DNA]</scope>
    <source>
        <strain evidence="3">CECT 7184</strain>
    </source>
</reference>
<keyword evidence="3" id="KW-1185">Reference proteome</keyword>
<feature type="non-terminal residue" evidence="2">
    <location>
        <position position="68"/>
    </location>
</feature>
<feature type="transmembrane region" description="Helical" evidence="1">
    <location>
        <begin position="31"/>
        <end position="49"/>
    </location>
</feature>
<proteinExistence type="predicted"/>
<name>A0ABT8CYC7_9FLAO</name>
<keyword evidence="1" id="KW-0472">Membrane</keyword>
<dbReference type="EMBL" id="JAUFQU010000017">
    <property type="protein sequence ID" value="MDN3709106.1"/>
    <property type="molecule type" value="Genomic_DNA"/>
</dbReference>
<evidence type="ECO:0000313" key="2">
    <source>
        <dbReference type="EMBL" id="MDN3709106.1"/>
    </source>
</evidence>
<accession>A0ABT8CYC7</accession>
<evidence type="ECO:0000313" key="3">
    <source>
        <dbReference type="Proteomes" id="UP001242368"/>
    </source>
</evidence>
<keyword evidence="1" id="KW-1133">Transmembrane helix</keyword>
<sequence length="68" mass="7616">METSNLDAGIDRIELLITGLVQKLVDIIPELIKAVVLLVVGLFLIRTALKLIKKRFEARNVDLSLRGF</sequence>